<evidence type="ECO:0000313" key="1">
    <source>
        <dbReference type="EMBL" id="AAO74692.1"/>
    </source>
</evidence>
<dbReference type="EMBL" id="BT006009">
    <property type="protein sequence ID" value="AAO74692.1"/>
    <property type="molecule type" value="mRNA"/>
</dbReference>
<dbReference type="AlphaFoldDB" id="Q86MR0"/>
<name>Q86MR0_DROME</name>
<accession>Q86MR0</accession>
<proteinExistence type="evidence at transcript level"/>
<organism evidence="1">
    <name type="scientific">Drosophila melanogaster</name>
    <name type="common">Fruit fly</name>
    <dbReference type="NCBI Taxonomy" id="7227"/>
    <lineage>
        <taxon>Eukaryota</taxon>
        <taxon>Metazoa</taxon>
        <taxon>Ecdysozoa</taxon>
        <taxon>Arthropoda</taxon>
        <taxon>Hexapoda</taxon>
        <taxon>Insecta</taxon>
        <taxon>Pterygota</taxon>
        <taxon>Neoptera</taxon>
        <taxon>Endopterygota</taxon>
        <taxon>Diptera</taxon>
        <taxon>Brachycera</taxon>
        <taxon>Muscomorpha</taxon>
        <taxon>Ephydroidea</taxon>
        <taxon>Drosophilidae</taxon>
        <taxon>Drosophila</taxon>
        <taxon>Sophophora</taxon>
    </lineage>
</organism>
<reference evidence="1" key="1">
    <citation type="submission" date="2003-03" db="EMBL/GenBank/DDBJ databases">
        <authorList>
            <person name="Stapleton M."/>
            <person name="Brokstein P."/>
            <person name="Hong L."/>
            <person name="Agbayani A."/>
            <person name="Carlson J."/>
            <person name="Champe M."/>
            <person name="Chavez C."/>
            <person name="Dorsett V."/>
            <person name="Dresnek D."/>
            <person name="Farfan D."/>
            <person name="Frise E."/>
            <person name="George R."/>
            <person name="Gonzalez M."/>
            <person name="Guarin H."/>
            <person name="Kronmiller B."/>
            <person name="Li P."/>
            <person name="Liao G."/>
            <person name="Miranda A."/>
            <person name="Mungall C.J."/>
            <person name="Nunoo J."/>
            <person name="Pacleb J."/>
            <person name="Paragas V."/>
            <person name="Park S."/>
            <person name="Patel S."/>
            <person name="Phouanenavong S."/>
            <person name="Wan K."/>
            <person name="Yu C."/>
            <person name="Lewis S.E."/>
            <person name="Rubin G.M."/>
            <person name="Celniker S."/>
        </authorList>
    </citation>
    <scope>NUCLEOTIDE SEQUENCE</scope>
    <source>
        <strain evidence="1">Berkeley</strain>
    </source>
</reference>
<sequence length="80" mass="8938">MAWPRLQGVLQSFQLVLEKLRNTKISSTCRVLVSHSGSRLCPSSLLITSFEASPTRQDKCILSGLHLCVMMEDGGQTWIF</sequence>
<protein>
    <submittedName>
        <fullName evidence="1">LD43581p</fullName>
    </submittedName>
</protein>